<accession>A0A927B9T6</accession>
<name>A0A927B9T6_9BACT</name>
<proteinExistence type="predicted"/>
<reference evidence="1" key="1">
    <citation type="submission" date="2020-09" db="EMBL/GenBank/DDBJ databases">
        <authorList>
            <person name="Kim M.K."/>
        </authorList>
    </citation>
    <scope>NUCLEOTIDE SEQUENCE</scope>
    <source>
        <strain evidence="1">BT664</strain>
    </source>
</reference>
<comment type="caution">
    <text evidence="1">The sequence shown here is derived from an EMBL/GenBank/DDBJ whole genome shotgun (WGS) entry which is preliminary data.</text>
</comment>
<keyword evidence="2" id="KW-1185">Reference proteome</keyword>
<dbReference type="RefSeq" id="WP_191003337.1">
    <property type="nucleotide sequence ID" value="NZ_JACXAD010000001.1"/>
</dbReference>
<dbReference type="AlphaFoldDB" id="A0A927B9T6"/>
<dbReference type="EMBL" id="JACXAD010000001">
    <property type="protein sequence ID" value="MBD2766516.1"/>
    <property type="molecule type" value="Genomic_DNA"/>
</dbReference>
<evidence type="ECO:0000313" key="1">
    <source>
        <dbReference type="EMBL" id="MBD2766516.1"/>
    </source>
</evidence>
<organism evidence="1 2">
    <name type="scientific">Hymenobacter montanus</name>
    <dbReference type="NCBI Taxonomy" id="2771359"/>
    <lineage>
        <taxon>Bacteria</taxon>
        <taxon>Pseudomonadati</taxon>
        <taxon>Bacteroidota</taxon>
        <taxon>Cytophagia</taxon>
        <taxon>Cytophagales</taxon>
        <taxon>Hymenobacteraceae</taxon>
        <taxon>Hymenobacter</taxon>
    </lineage>
</organism>
<protein>
    <submittedName>
        <fullName evidence="1">HEAT repeat domain-containing protein</fullName>
    </submittedName>
</protein>
<sequence>MTPDQDNPSEQASLLGSDALAVQEKLQNALQVFKDWGVNTAHFQPNPKTSKASGEILVLEEDIGYEDFIKVAQGQGWIKHKTYFPDENSRRFEEVWATEDKANAIHYIDDSISGTCFLWVRGPKINELLFEIVRRLPAYEPEELIEMASAASEHDEMVSALFRIGVGFPNFDSKAFRVFEAYLTAPTPLLRKATVQAIAYRMWPESTKLLEKVVQEDHDEGVRQFAESILNQVKHRSA</sequence>
<dbReference type="Proteomes" id="UP000612233">
    <property type="component" value="Unassembled WGS sequence"/>
</dbReference>
<evidence type="ECO:0000313" key="2">
    <source>
        <dbReference type="Proteomes" id="UP000612233"/>
    </source>
</evidence>
<gene>
    <name evidence="1" type="ORF">IC235_01255</name>
</gene>